<proteinExistence type="predicted"/>
<accession>A0ABV2RXP6</accession>
<evidence type="ECO:0000256" key="1">
    <source>
        <dbReference type="SAM" id="MobiDB-lite"/>
    </source>
</evidence>
<dbReference type="SUPFAM" id="SSF52540">
    <property type="entry name" value="P-loop containing nucleoside triphosphate hydrolases"/>
    <property type="match status" value="1"/>
</dbReference>
<keyword evidence="3" id="KW-1185">Reference proteome</keyword>
<dbReference type="Proteomes" id="UP001549291">
    <property type="component" value="Unassembled WGS sequence"/>
</dbReference>
<sequence length="420" mass="45031">MIEPEFPEDLSAYDSGGKYLGEVKLGNASPVAEPIFVPPNVRHENNVLDIKTIQRDRAATLRGYPLVTFDEMEADPPAKNWLIKGILARGETSAWIAPPGAMKSALLAEAAICVGAGLDWHGYRNKGVAGVLYFAIERSDLVKRRLRAHRARLGLAGTPICVSSATIDLTHPDAFKKVIDTIRDAKTILGDEIGFVIIDTFAKLIAAAGGDENSAKDQGAVFANVQKVKNATGVHVALIGHTGKDESRGARGSNALLGDVDVMVTISGDEIKSVTVTKANDAPEGPLFSFKSDVHQFGTDEDGDPITVNVVSSEEVSSQVGTKPTEPKLSTNQRVMYRLLSDAGPAGLTVEAWNELAKETGIATKQRHYEIRMALKDKGLVREYAGMWRTNRSESGGEAQRTGRLSDFGAARDGGASHDL</sequence>
<dbReference type="RefSeq" id="WP_354270186.1">
    <property type="nucleotide sequence ID" value="NZ_JBEPTQ010000002.1"/>
</dbReference>
<name>A0ABV2RXP6_BRAJP</name>
<evidence type="ECO:0000313" key="3">
    <source>
        <dbReference type="Proteomes" id="UP001549291"/>
    </source>
</evidence>
<dbReference type="EMBL" id="JBEPTQ010000002">
    <property type="protein sequence ID" value="MET4721671.1"/>
    <property type="molecule type" value="Genomic_DNA"/>
</dbReference>
<evidence type="ECO:0000313" key="2">
    <source>
        <dbReference type="EMBL" id="MET4721671.1"/>
    </source>
</evidence>
<evidence type="ECO:0008006" key="4">
    <source>
        <dbReference type="Google" id="ProtNLM"/>
    </source>
</evidence>
<feature type="region of interest" description="Disordered" evidence="1">
    <location>
        <begin position="392"/>
        <end position="420"/>
    </location>
</feature>
<gene>
    <name evidence="2" type="ORF">ABIF63_005777</name>
</gene>
<reference evidence="2 3" key="1">
    <citation type="submission" date="2024-06" db="EMBL/GenBank/DDBJ databases">
        <title>Genomic Encyclopedia of Type Strains, Phase V (KMG-V): Genome sequencing to study the core and pangenomes of soil and plant-associated prokaryotes.</title>
        <authorList>
            <person name="Whitman W."/>
        </authorList>
    </citation>
    <scope>NUCLEOTIDE SEQUENCE [LARGE SCALE GENOMIC DNA]</scope>
    <source>
        <strain evidence="2 3">USDA 160</strain>
    </source>
</reference>
<dbReference type="Gene3D" id="3.40.50.300">
    <property type="entry name" value="P-loop containing nucleotide triphosphate hydrolases"/>
    <property type="match status" value="1"/>
</dbReference>
<organism evidence="2 3">
    <name type="scientific">Bradyrhizobium japonicum</name>
    <dbReference type="NCBI Taxonomy" id="375"/>
    <lineage>
        <taxon>Bacteria</taxon>
        <taxon>Pseudomonadati</taxon>
        <taxon>Pseudomonadota</taxon>
        <taxon>Alphaproteobacteria</taxon>
        <taxon>Hyphomicrobiales</taxon>
        <taxon>Nitrobacteraceae</taxon>
        <taxon>Bradyrhizobium</taxon>
    </lineage>
</organism>
<dbReference type="Pfam" id="PF13481">
    <property type="entry name" value="AAA_25"/>
    <property type="match status" value="1"/>
</dbReference>
<comment type="caution">
    <text evidence="2">The sequence shown here is derived from an EMBL/GenBank/DDBJ whole genome shotgun (WGS) entry which is preliminary data.</text>
</comment>
<dbReference type="InterPro" id="IPR027417">
    <property type="entry name" value="P-loop_NTPase"/>
</dbReference>
<protein>
    <recommendedName>
        <fullName evidence="4">AAA+ ATPase domain-containing protein</fullName>
    </recommendedName>
</protein>